<dbReference type="AlphaFoldDB" id="A0A329E8T9"/>
<name>A0A329E8T9_VIBDI</name>
<dbReference type="Proteomes" id="UP000248729">
    <property type="component" value="Unassembled WGS sequence"/>
</dbReference>
<comment type="caution">
    <text evidence="1">The sequence shown here is derived from an EMBL/GenBank/DDBJ whole genome shotgun (WGS) entry which is preliminary data.</text>
</comment>
<gene>
    <name evidence="1" type="ORF">DET48_11552</name>
</gene>
<organism evidence="1 2">
    <name type="scientific">Vibrio diazotrophicus</name>
    <dbReference type="NCBI Taxonomy" id="685"/>
    <lineage>
        <taxon>Bacteria</taxon>
        <taxon>Pseudomonadati</taxon>
        <taxon>Pseudomonadota</taxon>
        <taxon>Gammaproteobacteria</taxon>
        <taxon>Vibrionales</taxon>
        <taxon>Vibrionaceae</taxon>
        <taxon>Vibrio</taxon>
    </lineage>
</organism>
<protein>
    <submittedName>
        <fullName evidence="1">Uncharacterized protein</fullName>
    </submittedName>
</protein>
<reference evidence="1 2" key="1">
    <citation type="submission" date="2018-06" db="EMBL/GenBank/DDBJ databases">
        <title>Freshwater and sediment microbial communities from various areas in North America, analyzing microbe dynamics in response to fracking.</title>
        <authorList>
            <person name="Lamendella R."/>
        </authorList>
    </citation>
    <scope>NUCLEOTIDE SEQUENCE [LARGE SCALE GENOMIC DNA]</scope>
    <source>
        <strain evidence="1 2">99A</strain>
    </source>
</reference>
<accession>A0A329E8T9</accession>
<proteinExistence type="predicted"/>
<sequence>MNAICAFVGANCLRIRGLESGFDDFLSFKRINCDEFQFFLAFFMLLRNNPPPLYVPSGLMRYKTYPYLNGIRQSQDWLEMVEHMGPWLFIILVGSPCLKL</sequence>
<evidence type="ECO:0000313" key="2">
    <source>
        <dbReference type="Proteomes" id="UP000248729"/>
    </source>
</evidence>
<dbReference type="EMBL" id="QLTR01000015">
    <property type="protein sequence ID" value="RAS62122.1"/>
    <property type="molecule type" value="Genomic_DNA"/>
</dbReference>
<evidence type="ECO:0000313" key="1">
    <source>
        <dbReference type="EMBL" id="RAS62122.1"/>
    </source>
</evidence>